<feature type="compositionally biased region" description="Basic and acidic residues" evidence="1">
    <location>
        <begin position="178"/>
        <end position="194"/>
    </location>
</feature>
<evidence type="ECO:0008006" key="4">
    <source>
        <dbReference type="Google" id="ProtNLM"/>
    </source>
</evidence>
<dbReference type="Proteomes" id="UP000244060">
    <property type="component" value="Unassembled WGS sequence"/>
</dbReference>
<sequence length="434" mass="46056">MGRNENPGALAGAAGANGKSSKRDDAAGCDRVQGRGMSVDRKPERSSFDTERDSFLLEVSANRKLSAAAKSVAIEIAIGHASRKRFNKGDRWIAWPSFETLAGATCYGRNAIIQAVKELEVEGHLAVLRHKGGGSGRSNRYRPLVKGTRNSIVEDTIEGDPNGIVEDTVSDGNGIVEDTERVSCRIPEPLKEPLDGAGAHAPAPEPPKTAPSPATVESSNDVSDASASAGARGRARSDDVQGEDHHASDPEAASFDLDLVPEHAPADGVVPLPIPRRGQHISLAERDALAEGWLRAEGPLADEADDEDAEAEEQDDREYAAVIQAAAELRRLHGWSTGDAETLVFEAVRGCVYGARESAQLAGDMACRAMSGLQDEAAAQAWRRHLAVMRAVFVVHAGDKKAEAVVARYARRYEAAKGMAAQVQAEAGKEVSHG</sequence>
<evidence type="ECO:0000256" key="1">
    <source>
        <dbReference type="SAM" id="MobiDB-lite"/>
    </source>
</evidence>
<dbReference type="AlphaFoldDB" id="A0A2T5JWP4"/>
<dbReference type="EMBL" id="QAOT01000016">
    <property type="protein sequence ID" value="PTR14599.1"/>
    <property type="molecule type" value="Genomic_DNA"/>
</dbReference>
<accession>A0A2T5JWP4</accession>
<evidence type="ECO:0000313" key="2">
    <source>
        <dbReference type="EMBL" id="PTR14599.1"/>
    </source>
</evidence>
<name>A0A2T5JWP4_9RHOB</name>
<reference evidence="2 3" key="1">
    <citation type="submission" date="2018-04" db="EMBL/GenBank/DDBJ databases">
        <title>Genomic Encyclopedia of Type Strains, Phase III (KMG-III): the genomes of soil and plant-associated and newly described type strains.</title>
        <authorList>
            <person name="Whitman W."/>
        </authorList>
    </citation>
    <scope>NUCLEOTIDE SEQUENCE [LARGE SCALE GENOMIC DNA]</scope>
    <source>
        <strain evidence="2 3">KA25</strain>
    </source>
</reference>
<protein>
    <recommendedName>
        <fullName evidence="4">Helix-turn-helix domain-containing protein</fullName>
    </recommendedName>
</protein>
<organism evidence="2 3">
    <name type="scientific">Cereibacter azotoformans</name>
    <dbReference type="NCBI Taxonomy" id="43057"/>
    <lineage>
        <taxon>Bacteria</taxon>
        <taxon>Pseudomonadati</taxon>
        <taxon>Pseudomonadota</taxon>
        <taxon>Alphaproteobacteria</taxon>
        <taxon>Rhodobacterales</taxon>
        <taxon>Paracoccaceae</taxon>
        <taxon>Cereibacter</taxon>
    </lineage>
</organism>
<feature type="compositionally biased region" description="Low complexity" evidence="1">
    <location>
        <begin position="8"/>
        <end position="18"/>
    </location>
</feature>
<feature type="region of interest" description="Disordered" evidence="1">
    <location>
        <begin position="156"/>
        <end position="250"/>
    </location>
</feature>
<feature type="compositionally biased region" description="Low complexity" evidence="1">
    <location>
        <begin position="221"/>
        <end position="232"/>
    </location>
</feature>
<proteinExistence type="predicted"/>
<feature type="region of interest" description="Disordered" evidence="1">
    <location>
        <begin position="1"/>
        <end position="46"/>
    </location>
</feature>
<comment type="caution">
    <text evidence="2">The sequence shown here is derived from an EMBL/GenBank/DDBJ whole genome shotgun (WGS) entry which is preliminary data.</text>
</comment>
<feature type="compositionally biased region" description="Basic and acidic residues" evidence="1">
    <location>
        <begin position="235"/>
        <end position="249"/>
    </location>
</feature>
<gene>
    <name evidence="2" type="ORF">C8J28_11671</name>
</gene>
<dbReference type="RefSeq" id="WP_181318534.1">
    <property type="nucleotide sequence ID" value="NZ_CP090021.1"/>
</dbReference>
<keyword evidence="3" id="KW-1185">Reference proteome</keyword>
<evidence type="ECO:0000313" key="3">
    <source>
        <dbReference type="Proteomes" id="UP000244060"/>
    </source>
</evidence>